<gene>
    <name evidence="6" type="ORF">SHALO_2456</name>
</gene>
<evidence type="ECO:0000259" key="4">
    <source>
        <dbReference type="Pfam" id="PF00764"/>
    </source>
</evidence>
<organism evidence="6 7">
    <name type="scientific">Sulfurospirillum halorespirans DSM 13726</name>
    <dbReference type="NCBI Taxonomy" id="1193502"/>
    <lineage>
        <taxon>Bacteria</taxon>
        <taxon>Pseudomonadati</taxon>
        <taxon>Campylobacterota</taxon>
        <taxon>Epsilonproteobacteria</taxon>
        <taxon>Campylobacterales</taxon>
        <taxon>Sulfurospirillaceae</taxon>
        <taxon>Sulfurospirillum</taxon>
    </lineage>
</organism>
<dbReference type="RefSeq" id="WP_069478777.1">
    <property type="nucleotide sequence ID" value="NZ_CP017111.1"/>
</dbReference>
<dbReference type="PANTHER" id="PTHR11933:SF6">
    <property type="entry name" value="THIL AANH DOMAIN-CONTAINING PROTEIN"/>
    <property type="match status" value="1"/>
</dbReference>
<reference evidence="7" key="1">
    <citation type="submission" date="2016-08" db="EMBL/GenBank/DDBJ databases">
        <title>Complete genome sequence of the organohalide-respiring Epsilonproteobacterium Sulfurospirillum halorespirans.</title>
        <authorList>
            <person name="Goris T."/>
            <person name="Zimmermann J."/>
            <person name="Schenz B."/>
            <person name="Lemos M."/>
            <person name="Hackermueller J."/>
            <person name="Diekert G."/>
        </authorList>
    </citation>
    <scope>NUCLEOTIDE SEQUENCE [LARGE SCALE GENOMIC DNA]</scope>
    <source>
        <strain>DSM 13726</strain>
        <strain evidence="7">PCE-M2</strain>
    </source>
</reference>
<dbReference type="PATRIC" id="fig|1193502.14.peg.2489"/>
<dbReference type="PANTHER" id="PTHR11933">
    <property type="entry name" value="TRNA 5-METHYLAMINOMETHYL-2-THIOURIDYLATE -METHYLTRANSFERASE"/>
    <property type="match status" value="1"/>
</dbReference>
<dbReference type="Pfam" id="PF00764">
    <property type="entry name" value="Arginosuc_synth"/>
    <property type="match status" value="1"/>
</dbReference>
<dbReference type="SUPFAM" id="SSF52402">
    <property type="entry name" value="Adenine nucleotide alpha hydrolases-like"/>
    <property type="match status" value="1"/>
</dbReference>
<dbReference type="AlphaFoldDB" id="A0A1D7TMI8"/>
<feature type="domain" description="Arginosuccinate synthase-like N-terminal" evidence="4">
    <location>
        <begin position="5"/>
        <end position="73"/>
    </location>
</feature>
<feature type="domain" description="NFACT protein RNA binding" evidence="5">
    <location>
        <begin position="227"/>
        <end position="309"/>
    </location>
</feature>
<dbReference type="Proteomes" id="UP000094609">
    <property type="component" value="Chromosome"/>
</dbReference>
<keyword evidence="1" id="KW-0436">Ligase</keyword>
<evidence type="ECO:0000256" key="3">
    <source>
        <dbReference type="ARBA" id="ARBA00022840"/>
    </source>
</evidence>
<sequence length="327" mass="36543">MKALVLYSGGLDSMLAMKLLSDQGIEVIALHINIGFGIKEDHYETLKRRSAIAGATLEVIDVRDHFLQEILFSPKHGYGKQFNPCIDCHGFMFTVAKSLLPRYGASFIATGEVVGQRPMSQNKDALRLVKKIANDIDEDIILRPLCAQVMEETKPEREGWVDRSRLLGFNGRGRHAQLALAKELGWEDFPTPAGGCLLTDVQFTARMRDFIAHDTFAKEDIDVLKNGRHFRLPDGAKLVIGRNEHENDFLDSLHNSKFNLLHVSGEMNAPSSLLSKNASESDEAIACRMVLSFTKAIPEQTYALNLGEKVLHAMPYASKEESKKYLI</sequence>
<dbReference type="InterPro" id="IPR059101">
    <property type="entry name" value="NFACT-R_2"/>
</dbReference>
<protein>
    <submittedName>
        <fullName evidence="6">Putative tRNA (5-methylaminomethyl-2-thiouridylate)-methyltransferase</fullName>
        <ecNumber evidence="6">2.1.1.61</ecNumber>
    </submittedName>
</protein>
<proteinExistence type="predicted"/>
<dbReference type="KEGG" id="shal:SHALO_2456"/>
<evidence type="ECO:0000256" key="1">
    <source>
        <dbReference type="ARBA" id="ARBA00022598"/>
    </source>
</evidence>
<dbReference type="EC" id="2.1.1.61" evidence="6"/>
<evidence type="ECO:0000256" key="2">
    <source>
        <dbReference type="ARBA" id="ARBA00022741"/>
    </source>
</evidence>
<keyword evidence="6" id="KW-0808">Transferase</keyword>
<dbReference type="Gene3D" id="3.40.50.620">
    <property type="entry name" value="HUPs"/>
    <property type="match status" value="1"/>
</dbReference>
<evidence type="ECO:0000259" key="5">
    <source>
        <dbReference type="Pfam" id="PF18297"/>
    </source>
</evidence>
<dbReference type="GO" id="GO:0005524">
    <property type="term" value="F:ATP binding"/>
    <property type="evidence" value="ECO:0007669"/>
    <property type="project" value="UniProtKB-KW"/>
</dbReference>
<keyword evidence="6" id="KW-0489">Methyltransferase</keyword>
<dbReference type="STRING" id="1193502.SHALO_2456"/>
<keyword evidence="3" id="KW-0067">ATP-binding</keyword>
<dbReference type="Pfam" id="PF18297">
    <property type="entry name" value="NFACT-R_2"/>
    <property type="match status" value="1"/>
</dbReference>
<accession>A0A1D7TMI8</accession>
<dbReference type="InterPro" id="IPR014729">
    <property type="entry name" value="Rossmann-like_a/b/a_fold"/>
</dbReference>
<keyword evidence="2" id="KW-0547">Nucleotide-binding</keyword>
<keyword evidence="7" id="KW-1185">Reference proteome</keyword>
<dbReference type="GO" id="GO:0004808">
    <property type="term" value="F:tRNA (5-methylaminomethyl-2-thiouridylate)(34)-methyltransferase activity"/>
    <property type="evidence" value="ECO:0007669"/>
    <property type="project" value="UniProtKB-EC"/>
</dbReference>
<name>A0A1D7TMI8_9BACT</name>
<evidence type="ECO:0000313" key="6">
    <source>
        <dbReference type="EMBL" id="AOO66216.1"/>
    </source>
</evidence>
<dbReference type="InterPro" id="IPR048267">
    <property type="entry name" value="Arginosuc_syn_N"/>
</dbReference>
<dbReference type="GO" id="GO:0032259">
    <property type="term" value="P:methylation"/>
    <property type="evidence" value="ECO:0007669"/>
    <property type="project" value="UniProtKB-KW"/>
</dbReference>
<dbReference type="EMBL" id="CP017111">
    <property type="protein sequence ID" value="AOO66216.1"/>
    <property type="molecule type" value="Genomic_DNA"/>
</dbReference>
<evidence type="ECO:0000313" key="7">
    <source>
        <dbReference type="Proteomes" id="UP000094609"/>
    </source>
</evidence>
<dbReference type="GO" id="GO:0016874">
    <property type="term" value="F:ligase activity"/>
    <property type="evidence" value="ECO:0007669"/>
    <property type="project" value="UniProtKB-KW"/>
</dbReference>